<evidence type="ECO:0000256" key="1">
    <source>
        <dbReference type="SAM" id="MobiDB-lite"/>
    </source>
</evidence>
<feature type="compositionally biased region" description="Basic residues" evidence="1">
    <location>
        <begin position="100"/>
        <end position="117"/>
    </location>
</feature>
<dbReference type="AlphaFoldDB" id="A0A9Q3F8E4"/>
<evidence type="ECO:0000313" key="3">
    <source>
        <dbReference type="Proteomes" id="UP000765509"/>
    </source>
</evidence>
<gene>
    <name evidence="2" type="ORF">O181_071842</name>
</gene>
<protein>
    <submittedName>
        <fullName evidence="2">Uncharacterized protein</fullName>
    </submittedName>
</protein>
<evidence type="ECO:0000313" key="2">
    <source>
        <dbReference type="EMBL" id="MBW0532127.1"/>
    </source>
</evidence>
<sequence length="117" mass="13394">MVAKKQDWELLPSLWIGEINSYLQVKKLMGQEKTEELLRGWKPTLQGTSPTDKSLVEKPKHVVRGQEEEVGPRKGQQTSGSSPSLHKKKRPQQVLNKDKKTPKRNQKGKAKSKWNKP</sequence>
<feature type="region of interest" description="Disordered" evidence="1">
    <location>
        <begin position="39"/>
        <end position="117"/>
    </location>
</feature>
<dbReference type="Proteomes" id="UP000765509">
    <property type="component" value="Unassembled WGS sequence"/>
</dbReference>
<dbReference type="EMBL" id="AVOT02037443">
    <property type="protein sequence ID" value="MBW0532127.1"/>
    <property type="molecule type" value="Genomic_DNA"/>
</dbReference>
<feature type="compositionally biased region" description="Polar residues" evidence="1">
    <location>
        <begin position="75"/>
        <end position="84"/>
    </location>
</feature>
<feature type="compositionally biased region" description="Basic and acidic residues" evidence="1">
    <location>
        <begin position="54"/>
        <end position="72"/>
    </location>
</feature>
<reference evidence="2" key="1">
    <citation type="submission" date="2021-03" db="EMBL/GenBank/DDBJ databases">
        <title>Draft genome sequence of rust myrtle Austropuccinia psidii MF-1, a brazilian biotype.</title>
        <authorList>
            <person name="Quecine M.C."/>
            <person name="Pachon D.M.R."/>
            <person name="Bonatelli M.L."/>
            <person name="Correr F.H."/>
            <person name="Franceschini L.M."/>
            <person name="Leite T.F."/>
            <person name="Margarido G.R.A."/>
            <person name="Almeida C.A."/>
            <person name="Ferrarezi J.A."/>
            <person name="Labate C.A."/>
        </authorList>
    </citation>
    <scope>NUCLEOTIDE SEQUENCE</scope>
    <source>
        <strain evidence="2">MF-1</strain>
    </source>
</reference>
<keyword evidence="3" id="KW-1185">Reference proteome</keyword>
<comment type="caution">
    <text evidence="2">The sequence shown here is derived from an EMBL/GenBank/DDBJ whole genome shotgun (WGS) entry which is preliminary data.</text>
</comment>
<proteinExistence type="predicted"/>
<organism evidence="2 3">
    <name type="scientific">Austropuccinia psidii MF-1</name>
    <dbReference type="NCBI Taxonomy" id="1389203"/>
    <lineage>
        <taxon>Eukaryota</taxon>
        <taxon>Fungi</taxon>
        <taxon>Dikarya</taxon>
        <taxon>Basidiomycota</taxon>
        <taxon>Pucciniomycotina</taxon>
        <taxon>Pucciniomycetes</taxon>
        <taxon>Pucciniales</taxon>
        <taxon>Sphaerophragmiaceae</taxon>
        <taxon>Austropuccinia</taxon>
    </lineage>
</organism>
<name>A0A9Q3F8E4_9BASI</name>
<accession>A0A9Q3F8E4</accession>